<sequence length="169" mass="17787">MCFAQVLKTVVPAQVAPVDPVLATIQAQLAQQKADHEASVAVLKATVDTQQAQLAGQAAAAPALAAAPPPLSPELTALIATFESAPFFRKLAARAELDPAAYTGHSFRRGGATAAFKLRVQDALIQAHGDWASECYKLYCDMNFAPQLIHPLGMTTGAAAATRTFEMRA</sequence>
<dbReference type="PANTHER" id="PTHR34605:SF5">
    <property type="entry name" value="INTEGRASE_RECOMBINASE XERD HOMOLOG"/>
    <property type="match status" value="1"/>
</dbReference>
<dbReference type="Gene3D" id="1.10.443.10">
    <property type="entry name" value="Intergrase catalytic core"/>
    <property type="match status" value="1"/>
</dbReference>
<dbReference type="InterPro" id="IPR011010">
    <property type="entry name" value="DNA_brk_join_enz"/>
</dbReference>
<dbReference type="AlphaFoldDB" id="A0AAE0BJU8"/>
<dbReference type="PANTHER" id="PTHR34605">
    <property type="entry name" value="PHAGE_INTEGRASE DOMAIN-CONTAINING PROTEIN"/>
    <property type="match status" value="1"/>
</dbReference>
<gene>
    <name evidence="2" type="ORF">CYMTET_52606</name>
</gene>
<evidence type="ECO:0000313" key="3">
    <source>
        <dbReference type="Proteomes" id="UP001190700"/>
    </source>
</evidence>
<dbReference type="InterPro" id="IPR052925">
    <property type="entry name" value="Phage_Integrase-like_Recomb"/>
</dbReference>
<keyword evidence="3" id="KW-1185">Reference proteome</keyword>
<dbReference type="GO" id="GO:0015074">
    <property type="term" value="P:DNA integration"/>
    <property type="evidence" value="ECO:0007669"/>
    <property type="project" value="InterPro"/>
</dbReference>
<dbReference type="InterPro" id="IPR013762">
    <property type="entry name" value="Integrase-like_cat_sf"/>
</dbReference>
<keyword evidence="1" id="KW-0233">DNA recombination</keyword>
<accession>A0AAE0BJU8</accession>
<dbReference type="EMBL" id="LGRX02034645">
    <property type="protein sequence ID" value="KAK3237314.1"/>
    <property type="molecule type" value="Genomic_DNA"/>
</dbReference>
<evidence type="ECO:0000313" key="2">
    <source>
        <dbReference type="EMBL" id="KAK3237314.1"/>
    </source>
</evidence>
<comment type="caution">
    <text evidence="2">The sequence shown here is derived from an EMBL/GenBank/DDBJ whole genome shotgun (WGS) entry which is preliminary data.</text>
</comment>
<dbReference type="GO" id="GO:0003677">
    <property type="term" value="F:DNA binding"/>
    <property type="evidence" value="ECO:0007669"/>
    <property type="project" value="InterPro"/>
</dbReference>
<dbReference type="GO" id="GO:0006310">
    <property type="term" value="P:DNA recombination"/>
    <property type="evidence" value="ECO:0007669"/>
    <property type="project" value="UniProtKB-KW"/>
</dbReference>
<proteinExistence type="predicted"/>
<reference evidence="2 3" key="1">
    <citation type="journal article" date="2015" name="Genome Biol. Evol.">
        <title>Comparative Genomics of a Bacterivorous Green Alga Reveals Evolutionary Causalities and Consequences of Phago-Mixotrophic Mode of Nutrition.</title>
        <authorList>
            <person name="Burns J.A."/>
            <person name="Paasch A."/>
            <person name="Narechania A."/>
            <person name="Kim E."/>
        </authorList>
    </citation>
    <scope>NUCLEOTIDE SEQUENCE [LARGE SCALE GENOMIC DNA]</scope>
    <source>
        <strain evidence="2 3">PLY_AMNH</strain>
    </source>
</reference>
<name>A0AAE0BJU8_9CHLO</name>
<dbReference type="Proteomes" id="UP001190700">
    <property type="component" value="Unassembled WGS sequence"/>
</dbReference>
<protein>
    <submittedName>
        <fullName evidence="2">Uncharacterized protein</fullName>
    </submittedName>
</protein>
<dbReference type="SUPFAM" id="SSF56349">
    <property type="entry name" value="DNA breaking-rejoining enzymes"/>
    <property type="match status" value="1"/>
</dbReference>
<evidence type="ECO:0000256" key="1">
    <source>
        <dbReference type="ARBA" id="ARBA00023172"/>
    </source>
</evidence>
<organism evidence="2 3">
    <name type="scientific">Cymbomonas tetramitiformis</name>
    <dbReference type="NCBI Taxonomy" id="36881"/>
    <lineage>
        <taxon>Eukaryota</taxon>
        <taxon>Viridiplantae</taxon>
        <taxon>Chlorophyta</taxon>
        <taxon>Pyramimonadophyceae</taxon>
        <taxon>Pyramimonadales</taxon>
        <taxon>Pyramimonadaceae</taxon>
        <taxon>Cymbomonas</taxon>
    </lineage>
</organism>